<dbReference type="GeneID" id="4977403"/>
<evidence type="ECO:0000256" key="1">
    <source>
        <dbReference type="SAM" id="MobiDB-lite"/>
    </source>
</evidence>
<protein>
    <submittedName>
        <fullName evidence="2">Uncharacterized protein</fullName>
    </submittedName>
</protein>
<dbReference type="AlphaFoldDB" id="A0AAJ6QAA0"/>
<organism evidence="2">
    <name type="scientific">Aspergillus niger</name>
    <dbReference type="NCBI Taxonomy" id="5061"/>
    <lineage>
        <taxon>Eukaryota</taxon>
        <taxon>Fungi</taxon>
        <taxon>Dikarya</taxon>
        <taxon>Ascomycota</taxon>
        <taxon>Pezizomycotina</taxon>
        <taxon>Eurotiomycetes</taxon>
        <taxon>Eurotiomycetidae</taxon>
        <taxon>Eurotiales</taxon>
        <taxon>Aspergillaceae</taxon>
        <taxon>Aspergillus</taxon>
        <taxon>Aspergillus subgen. Circumdati</taxon>
    </lineage>
</organism>
<sequence length="62" mass="7223">MSMITTSAWVRRGVAAQFPTKYEINEEEMDRISKLARMQLEEAQGDLKAAQEDEEMEEDKKE</sequence>
<gene>
    <name evidence="2" type="ORF">An01g05580</name>
</gene>
<feature type="region of interest" description="Disordered" evidence="1">
    <location>
        <begin position="43"/>
        <end position="62"/>
    </location>
</feature>
<reference evidence="2" key="2">
    <citation type="submission" date="2025-08" db="UniProtKB">
        <authorList>
            <consortium name="RefSeq"/>
        </authorList>
    </citation>
    <scope>IDENTIFICATION</scope>
</reference>
<name>A0AAJ6QAA0_ASPNG</name>
<dbReference type="KEGG" id="ang:An01g05580"/>
<evidence type="ECO:0000313" key="2">
    <source>
        <dbReference type="RefSeq" id="XP_001388981.3"/>
    </source>
</evidence>
<feature type="compositionally biased region" description="Acidic residues" evidence="1">
    <location>
        <begin position="52"/>
        <end position="62"/>
    </location>
</feature>
<dbReference type="RefSeq" id="XP_001388981.3">
    <property type="nucleotide sequence ID" value="XM_001388944.3"/>
</dbReference>
<accession>A0AAJ6QAA0</accession>
<feature type="non-terminal residue" evidence="2">
    <location>
        <position position="62"/>
    </location>
</feature>
<reference evidence="2" key="1">
    <citation type="submission" date="2025-02" db="EMBL/GenBank/DDBJ databases">
        <authorList>
            <consortium name="NCBI Genome Project"/>
        </authorList>
    </citation>
    <scope>NUCLEOTIDE SEQUENCE</scope>
</reference>
<proteinExistence type="predicted"/>